<evidence type="ECO:0008006" key="9">
    <source>
        <dbReference type="Google" id="ProtNLM"/>
    </source>
</evidence>
<dbReference type="AlphaFoldDB" id="A0A8S1BAF5"/>
<evidence type="ECO:0000256" key="4">
    <source>
        <dbReference type="ARBA" id="ARBA00022801"/>
    </source>
</evidence>
<protein>
    <recommendedName>
        <fullName evidence="9">Serine carboxypeptidase</fullName>
    </recommendedName>
</protein>
<evidence type="ECO:0000256" key="5">
    <source>
        <dbReference type="ARBA" id="ARBA00023180"/>
    </source>
</evidence>
<dbReference type="GO" id="GO:0006508">
    <property type="term" value="P:proteolysis"/>
    <property type="evidence" value="ECO:0007669"/>
    <property type="project" value="UniProtKB-KW"/>
</dbReference>
<evidence type="ECO:0000256" key="3">
    <source>
        <dbReference type="ARBA" id="ARBA00022729"/>
    </source>
</evidence>
<dbReference type="InterPro" id="IPR042269">
    <property type="entry name" value="Ser_carbopepase_S28_SKS"/>
</dbReference>
<evidence type="ECO:0000313" key="8">
    <source>
        <dbReference type="Proteomes" id="UP000494256"/>
    </source>
</evidence>
<evidence type="ECO:0000256" key="2">
    <source>
        <dbReference type="ARBA" id="ARBA00022670"/>
    </source>
</evidence>
<name>A0A8S1BAF5_ARCPL</name>
<dbReference type="InterPro" id="IPR008758">
    <property type="entry name" value="Peptidase_S28"/>
</dbReference>
<accession>A0A8S1BAF5</accession>
<feature type="signal peptide" evidence="6">
    <location>
        <begin position="1"/>
        <end position="16"/>
    </location>
</feature>
<reference evidence="7 8" key="1">
    <citation type="submission" date="2020-04" db="EMBL/GenBank/DDBJ databases">
        <authorList>
            <person name="Wallbank WR R."/>
            <person name="Pardo Diaz C."/>
            <person name="Kozak K."/>
            <person name="Martin S."/>
            <person name="Jiggins C."/>
            <person name="Moest M."/>
            <person name="Warren A I."/>
            <person name="Byers J.R.P. K."/>
            <person name="Montejo-Kovacevich G."/>
            <person name="Yen C E."/>
        </authorList>
    </citation>
    <scope>NUCLEOTIDE SEQUENCE [LARGE SCALE GENOMIC DNA]</scope>
</reference>
<dbReference type="Proteomes" id="UP000494256">
    <property type="component" value="Unassembled WGS sequence"/>
</dbReference>
<dbReference type="SUPFAM" id="SSF53474">
    <property type="entry name" value="alpha/beta-Hydrolases"/>
    <property type="match status" value="1"/>
</dbReference>
<keyword evidence="2" id="KW-0645">Protease</keyword>
<dbReference type="PANTHER" id="PTHR11010">
    <property type="entry name" value="PROTEASE S28 PRO-X CARBOXYPEPTIDASE-RELATED"/>
    <property type="match status" value="1"/>
</dbReference>
<feature type="chain" id="PRO_5035818155" description="Serine carboxypeptidase" evidence="6">
    <location>
        <begin position="17"/>
        <end position="481"/>
    </location>
</feature>
<evidence type="ECO:0000313" key="7">
    <source>
        <dbReference type="EMBL" id="CAB3254788.1"/>
    </source>
</evidence>
<keyword evidence="3 6" id="KW-0732">Signal</keyword>
<keyword evidence="4" id="KW-0378">Hydrolase</keyword>
<comment type="similarity">
    <text evidence="1">Belongs to the peptidase S28 family.</text>
</comment>
<dbReference type="OrthoDB" id="1688907at2759"/>
<dbReference type="GO" id="GO:0008239">
    <property type="term" value="F:dipeptidyl-peptidase activity"/>
    <property type="evidence" value="ECO:0007669"/>
    <property type="project" value="TreeGrafter"/>
</dbReference>
<dbReference type="InterPro" id="IPR029058">
    <property type="entry name" value="AB_hydrolase_fold"/>
</dbReference>
<dbReference type="Gene3D" id="3.40.50.1820">
    <property type="entry name" value="alpha/beta hydrolase"/>
    <property type="match status" value="1"/>
</dbReference>
<gene>
    <name evidence="7" type="ORF">APLA_LOCUS14940</name>
</gene>
<dbReference type="PANTHER" id="PTHR11010:SF5">
    <property type="entry name" value="RE36938P-RELATED"/>
    <property type="match status" value="1"/>
</dbReference>
<dbReference type="Pfam" id="PF05577">
    <property type="entry name" value="Peptidase_S28"/>
    <property type="match status" value="1"/>
</dbReference>
<dbReference type="Gene3D" id="1.20.120.980">
    <property type="entry name" value="Serine carboxypeptidase S28, SKS domain"/>
    <property type="match status" value="1"/>
</dbReference>
<proteinExistence type="inferred from homology"/>
<organism evidence="7 8">
    <name type="scientific">Arctia plantaginis</name>
    <name type="common">Wood tiger moth</name>
    <name type="synonym">Phalaena plantaginis</name>
    <dbReference type="NCBI Taxonomy" id="874455"/>
    <lineage>
        <taxon>Eukaryota</taxon>
        <taxon>Metazoa</taxon>
        <taxon>Ecdysozoa</taxon>
        <taxon>Arthropoda</taxon>
        <taxon>Hexapoda</taxon>
        <taxon>Insecta</taxon>
        <taxon>Pterygota</taxon>
        <taxon>Neoptera</taxon>
        <taxon>Endopterygota</taxon>
        <taxon>Lepidoptera</taxon>
        <taxon>Glossata</taxon>
        <taxon>Ditrysia</taxon>
        <taxon>Noctuoidea</taxon>
        <taxon>Erebidae</taxon>
        <taxon>Arctiinae</taxon>
        <taxon>Arctia</taxon>
    </lineage>
</organism>
<sequence length="481" mass="55224">MNVFLLLVSLLSSSWGLEQRIFVKDTIHQEMDPPETMSLSRSNVMINWIEMPLDHFDPQNTATFNMRYMFNEEHFGGAGSPIFIMAGGEWTITTNMLMEGNMYYMAVENKGYLIYTEHRYYGQTIPFTDFTANNLRFLNIDQALADLAYFIKYLKKQPRFANSKIIMYGGSYAANMVMWFKQRYPHLVLGVVASSGPINAKIDFAGYLEVVHEAFLLEGGEQCIDIIRQGIQDTVEALETEAGRRTIEESYRLCNGTFDFDNRLDLGYFAGMITWTFSGRVQYAVPGSLLTICNNFRNNVYGTTPMMQIGGFVALFQNLNNNSCWNIKFDNMVANYMRPTNSRAWYYQTCTEYGYFQIAPNSGTVFDPLKWLDVEFYVEVCKRGYDERFDEAFAYAAADRVNLIFGALSPEVKNTINIHGYIDPWRALGVYERDLHVTSPTYTVPRASHCFDISAWRVTDTIQMTAVQQRARSIVASWLNS</sequence>
<comment type="caution">
    <text evidence="7">The sequence shown here is derived from an EMBL/GenBank/DDBJ whole genome shotgun (WGS) entry which is preliminary data.</text>
</comment>
<dbReference type="GO" id="GO:0070008">
    <property type="term" value="F:serine-type exopeptidase activity"/>
    <property type="evidence" value="ECO:0007669"/>
    <property type="project" value="InterPro"/>
</dbReference>
<evidence type="ECO:0000256" key="1">
    <source>
        <dbReference type="ARBA" id="ARBA00011079"/>
    </source>
</evidence>
<evidence type="ECO:0000256" key="6">
    <source>
        <dbReference type="SAM" id="SignalP"/>
    </source>
</evidence>
<dbReference type="EMBL" id="CADEBD010000422">
    <property type="protein sequence ID" value="CAB3254788.1"/>
    <property type="molecule type" value="Genomic_DNA"/>
</dbReference>
<keyword evidence="5" id="KW-0325">Glycoprotein</keyword>